<evidence type="ECO:0000256" key="6">
    <source>
        <dbReference type="ARBA" id="ARBA00022741"/>
    </source>
</evidence>
<keyword evidence="4" id="KW-0808">Transferase</keyword>
<comment type="caution">
    <text evidence="17">The sequence shown here is derived from an EMBL/GenBank/DDBJ whole genome shotgun (WGS) entry which is preliminary data.</text>
</comment>
<keyword evidence="12" id="KW-0119">Carbohydrate metabolism</keyword>
<evidence type="ECO:0000256" key="8">
    <source>
        <dbReference type="ARBA" id="ARBA00022777"/>
    </source>
</evidence>
<dbReference type="GO" id="GO:0016301">
    <property type="term" value="F:kinase activity"/>
    <property type="evidence" value="ECO:0007669"/>
    <property type="project" value="UniProtKB-KW"/>
</dbReference>
<keyword evidence="11" id="KW-0460">Magnesium</keyword>
<evidence type="ECO:0000256" key="2">
    <source>
        <dbReference type="ARBA" id="ARBA00007837"/>
    </source>
</evidence>
<dbReference type="GO" id="GO:0008270">
    <property type="term" value="F:zinc ion binding"/>
    <property type="evidence" value="ECO:0007669"/>
    <property type="project" value="UniProtKB-KW"/>
</dbReference>
<keyword evidence="15" id="KW-0812">Transmembrane</keyword>
<dbReference type="PANTHER" id="PTHR46999:SF1">
    <property type="entry name" value="ALPHA-GLUCAN WATER DIKINASE 1, CHLOROPLASTIC"/>
    <property type="match status" value="1"/>
</dbReference>
<evidence type="ECO:0000256" key="12">
    <source>
        <dbReference type="ARBA" id="ARBA00023277"/>
    </source>
</evidence>
<dbReference type="AlphaFoldDB" id="A0A2K3NMJ2"/>
<evidence type="ECO:0000313" key="18">
    <source>
        <dbReference type="Proteomes" id="UP000236291"/>
    </source>
</evidence>
<dbReference type="EMBL" id="ASHM01000243">
    <property type="protein sequence ID" value="PNY04247.1"/>
    <property type="molecule type" value="Genomic_DNA"/>
</dbReference>
<evidence type="ECO:0000256" key="3">
    <source>
        <dbReference type="ARBA" id="ARBA00011738"/>
    </source>
</evidence>
<dbReference type="Pfam" id="PF22973">
    <property type="entry name" value="GWD1_pHisD"/>
    <property type="match status" value="1"/>
</dbReference>
<keyword evidence="15" id="KW-0472">Membrane</keyword>
<evidence type="ECO:0000256" key="14">
    <source>
        <dbReference type="SAM" id="MobiDB-lite"/>
    </source>
</evidence>
<comment type="subunit">
    <text evidence="3">Homodimer.</text>
</comment>
<feature type="compositionally biased region" description="Low complexity" evidence="14">
    <location>
        <begin position="668"/>
        <end position="683"/>
    </location>
</feature>
<keyword evidence="6" id="KW-0547">Nucleotide-binding</keyword>
<dbReference type="STRING" id="57577.A0A2K3NMJ2"/>
<dbReference type="ExpressionAtlas" id="A0A2K3NMJ2">
    <property type="expression patterns" value="baseline"/>
</dbReference>
<dbReference type="InterPro" id="IPR054481">
    <property type="entry name" value="GWD1_pHisD"/>
</dbReference>
<evidence type="ECO:0000256" key="9">
    <source>
        <dbReference type="ARBA" id="ARBA00022833"/>
    </source>
</evidence>
<evidence type="ECO:0000256" key="4">
    <source>
        <dbReference type="ARBA" id="ARBA00022679"/>
    </source>
</evidence>
<sequence length="807" mass="90326">MYFICLVLENLALSSDDNEDLIYCLKGWNLALSMCKGKDTQWALYAKSVLDRTRLALTNKAESYQKILQPSAEYLGSLLGVENWAVEIFTEEIIRAGSAASLSTLVNRLDPVLRKTANLGSWQVISPIETVGYVEVVDELLAVQNKSYERPTILIAKSVKGEEEIPDGTVAVLTPDMPDVLSHVSVRARNSKVCFATCFDPDIFADLQSNKGKLLRLKPTSAEVVYSEVKEGEDIDDKSTDLKEDGSVPTLSLVRKQFSGRYAISSEEFTGEMVGAKSRNISYLKGKVPSWVGIPTSVAIPFGVFEHVLSDKSNQFNNIGQHINQQVVAEKVNILKKKLTEGDFSALKEIRETVLELNAPPKLVEELKTTMKGSGMPWPGDEGEQRWGQAWKAIKKVWGSKWNERAYFSTRKVKLDHDYLSMSVLVQEVINADYAFVIHTTNPTSGDSSEIYTEVVKGLGETLVGAYPGRALSFICKKHDLNSPQSVYLDKRDENNTENNNILLKVLGYPSKPIGLFIRRSIIFRSDSNGEDLEGYAGAGLYDSITCPLLNSVVQQNVHILMVFSSPYKGRGWDKSFRRVLDEVPLGELLPSVPMDEEDKVVLDYSSDKLMIDGSFRQSIMSSIARAGHAIEELYGTPQDIEGVIKDGKVYVVQTRPQVIINMSSAPQNSRSQGRSVQRRSNNTAEEHVHSFESVGAVLRRQAKRECLCEELVLHTVTDITSLNFGKKFWGCRNYRNCNDKGCSFFKWFDDDIVDERDLKIERQKKKKLKLKNDLASTRKWLKMSMVFAFVCFGLNLGLVTLLLSSG</sequence>
<proteinExistence type="inferred from homology"/>
<evidence type="ECO:0000313" key="17">
    <source>
        <dbReference type="EMBL" id="PNY04247.1"/>
    </source>
</evidence>
<dbReference type="Gene3D" id="3.30.1490.20">
    <property type="entry name" value="ATP-grasp fold, A domain"/>
    <property type="match status" value="1"/>
</dbReference>
<evidence type="ECO:0000256" key="13">
    <source>
        <dbReference type="PROSITE-ProRule" id="PRU01343"/>
    </source>
</evidence>
<dbReference type="InterPro" id="IPR002192">
    <property type="entry name" value="PPDK_AMP/ATP-bd"/>
</dbReference>
<keyword evidence="7 13" id="KW-0863">Zinc-finger</keyword>
<evidence type="ECO:0000256" key="1">
    <source>
        <dbReference type="ARBA" id="ARBA00001946"/>
    </source>
</evidence>
<feature type="region of interest" description="Disordered" evidence="14">
    <location>
        <begin position="662"/>
        <end position="688"/>
    </location>
</feature>
<dbReference type="GO" id="GO:0005524">
    <property type="term" value="F:ATP binding"/>
    <property type="evidence" value="ECO:0007669"/>
    <property type="project" value="UniProtKB-KW"/>
</dbReference>
<evidence type="ECO:0000256" key="5">
    <source>
        <dbReference type="ARBA" id="ARBA00022723"/>
    </source>
</evidence>
<accession>A0A2K3NMJ2</accession>
<evidence type="ECO:0000256" key="10">
    <source>
        <dbReference type="ARBA" id="ARBA00022840"/>
    </source>
</evidence>
<comment type="similarity">
    <text evidence="2">Belongs to the PEP-utilizing enzyme family.</text>
</comment>
<reference evidence="17 18" key="1">
    <citation type="journal article" date="2014" name="Am. J. Bot.">
        <title>Genome assembly and annotation for red clover (Trifolium pratense; Fabaceae).</title>
        <authorList>
            <person name="Istvanek J."/>
            <person name="Jaros M."/>
            <person name="Krenek A."/>
            <person name="Repkova J."/>
        </authorList>
    </citation>
    <scope>NUCLEOTIDE SEQUENCE [LARGE SCALE GENOMIC DNA]</scope>
    <source>
        <strain evidence="18">cv. Tatra</strain>
        <tissue evidence="17">Young leaves</tissue>
    </source>
</reference>
<gene>
    <name evidence="17" type="ORF">L195_g000663</name>
</gene>
<comment type="cofactor">
    <cofactor evidence="1">
        <name>Mg(2+)</name>
        <dbReference type="ChEBI" id="CHEBI:18420"/>
    </cofactor>
</comment>
<evidence type="ECO:0000259" key="16">
    <source>
        <dbReference type="PROSITE" id="PS51999"/>
    </source>
</evidence>
<feature type="domain" description="GRF-type" evidence="16">
    <location>
        <begin position="707"/>
        <end position="752"/>
    </location>
</feature>
<dbReference type="InterPro" id="IPR010666">
    <property type="entry name" value="Znf_GRF"/>
</dbReference>
<evidence type="ECO:0000256" key="11">
    <source>
        <dbReference type="ARBA" id="ARBA00022842"/>
    </source>
</evidence>
<organism evidence="17 18">
    <name type="scientific">Trifolium pratense</name>
    <name type="common">Red clover</name>
    <dbReference type="NCBI Taxonomy" id="57577"/>
    <lineage>
        <taxon>Eukaryota</taxon>
        <taxon>Viridiplantae</taxon>
        <taxon>Streptophyta</taxon>
        <taxon>Embryophyta</taxon>
        <taxon>Tracheophyta</taxon>
        <taxon>Spermatophyta</taxon>
        <taxon>Magnoliopsida</taxon>
        <taxon>eudicotyledons</taxon>
        <taxon>Gunneridae</taxon>
        <taxon>Pentapetalae</taxon>
        <taxon>rosids</taxon>
        <taxon>fabids</taxon>
        <taxon>Fabales</taxon>
        <taxon>Fabaceae</taxon>
        <taxon>Papilionoideae</taxon>
        <taxon>50 kb inversion clade</taxon>
        <taxon>NPAAA clade</taxon>
        <taxon>Hologalegina</taxon>
        <taxon>IRL clade</taxon>
        <taxon>Trifolieae</taxon>
        <taxon>Trifolium</taxon>
    </lineage>
</organism>
<dbReference type="Gene3D" id="3.30.470.20">
    <property type="entry name" value="ATP-grasp fold, B domain"/>
    <property type="match status" value="2"/>
</dbReference>
<evidence type="ECO:0000256" key="15">
    <source>
        <dbReference type="SAM" id="Phobius"/>
    </source>
</evidence>
<dbReference type="Proteomes" id="UP000236291">
    <property type="component" value="Unassembled WGS sequence"/>
</dbReference>
<protein>
    <submittedName>
        <fullName evidence="17">Alpha-glucan water dikinase</fullName>
    </submittedName>
</protein>
<dbReference type="PROSITE" id="PS51999">
    <property type="entry name" value="ZF_GRF"/>
    <property type="match status" value="1"/>
</dbReference>
<dbReference type="InterPro" id="IPR013815">
    <property type="entry name" value="ATP_grasp_subdomain_1"/>
</dbReference>
<keyword evidence="9" id="KW-0862">Zinc</keyword>
<reference evidence="17 18" key="2">
    <citation type="journal article" date="2017" name="Front. Plant Sci.">
        <title>Gene Classification and Mining of Molecular Markers Useful in Red Clover (Trifolium pratense) Breeding.</title>
        <authorList>
            <person name="Istvanek J."/>
            <person name="Dluhosova J."/>
            <person name="Dluhos P."/>
            <person name="Patkova L."/>
            <person name="Nedelnik J."/>
            <person name="Repkova J."/>
        </authorList>
    </citation>
    <scope>NUCLEOTIDE SEQUENCE [LARGE SCALE GENOMIC DNA]</scope>
    <source>
        <strain evidence="18">cv. Tatra</strain>
        <tissue evidence="17">Young leaves</tissue>
    </source>
</reference>
<evidence type="ECO:0000256" key="7">
    <source>
        <dbReference type="ARBA" id="ARBA00022771"/>
    </source>
</evidence>
<dbReference type="SUPFAM" id="SSF56059">
    <property type="entry name" value="Glutathione synthetase ATP-binding domain-like"/>
    <property type="match status" value="1"/>
</dbReference>
<keyword evidence="15" id="KW-1133">Transmembrane helix</keyword>
<keyword evidence="10" id="KW-0067">ATP-binding</keyword>
<keyword evidence="8 17" id="KW-0418">Kinase</keyword>
<name>A0A2K3NMJ2_TRIPR</name>
<keyword evidence="5" id="KW-0479">Metal-binding</keyword>
<feature type="transmembrane region" description="Helical" evidence="15">
    <location>
        <begin position="781"/>
        <end position="804"/>
    </location>
</feature>
<dbReference type="Pfam" id="PF01326">
    <property type="entry name" value="PPDK_N"/>
    <property type="match status" value="2"/>
</dbReference>
<dbReference type="PANTHER" id="PTHR46999">
    <property type="entry name" value="ALPHA-GLUCAN WATER DIKINASE 1, CHLOROPLASTIC-RELATED"/>
    <property type="match status" value="1"/>
</dbReference>